<sequence length="111" mass="11758">MTTKKTTKELAAEAGAKAPADHAAKAEATGELIKVTVRGFDLEFDPNDLDDDDLMTALEHGSPNLALQVIVGDAKRVAEIKDSLRVDGKLKRSDLLVFVTEVIQAGGQGNA</sequence>
<organism evidence="2 3">
    <name type="scientific">Gulosibacter macacae</name>
    <dbReference type="NCBI Taxonomy" id="2488791"/>
    <lineage>
        <taxon>Bacteria</taxon>
        <taxon>Bacillati</taxon>
        <taxon>Actinomycetota</taxon>
        <taxon>Actinomycetes</taxon>
        <taxon>Micrococcales</taxon>
        <taxon>Microbacteriaceae</taxon>
        <taxon>Gulosibacter</taxon>
    </lineage>
</organism>
<proteinExistence type="predicted"/>
<reference evidence="2 3" key="1">
    <citation type="submission" date="2018-11" db="EMBL/GenBank/DDBJ databases">
        <title>YIM 102482-1 draft genome.</title>
        <authorList>
            <person name="Li G."/>
            <person name="Jiang Y."/>
        </authorList>
    </citation>
    <scope>NUCLEOTIDE SEQUENCE [LARGE SCALE GENOMIC DNA]</scope>
    <source>
        <strain evidence="2 3">YIM 102482-1</strain>
    </source>
</reference>
<evidence type="ECO:0008006" key="4">
    <source>
        <dbReference type="Google" id="ProtNLM"/>
    </source>
</evidence>
<comment type="caution">
    <text evidence="2">The sequence shown here is derived from an EMBL/GenBank/DDBJ whole genome shotgun (WGS) entry which is preliminary data.</text>
</comment>
<evidence type="ECO:0000313" key="2">
    <source>
        <dbReference type="EMBL" id="RRJ85900.1"/>
    </source>
</evidence>
<accession>A0A3P3VTC5</accession>
<feature type="compositionally biased region" description="Basic and acidic residues" evidence="1">
    <location>
        <begin position="1"/>
        <end position="11"/>
    </location>
</feature>
<feature type="region of interest" description="Disordered" evidence="1">
    <location>
        <begin position="1"/>
        <end position="23"/>
    </location>
</feature>
<name>A0A3P3VTC5_9MICO</name>
<evidence type="ECO:0000256" key="1">
    <source>
        <dbReference type="SAM" id="MobiDB-lite"/>
    </source>
</evidence>
<gene>
    <name evidence="2" type="ORF">EG850_10955</name>
</gene>
<dbReference type="AlphaFoldDB" id="A0A3P3VTC5"/>
<dbReference type="EMBL" id="RQVS01000014">
    <property type="protein sequence ID" value="RRJ85900.1"/>
    <property type="molecule type" value="Genomic_DNA"/>
</dbReference>
<dbReference type="RefSeq" id="WP_124973420.1">
    <property type="nucleotide sequence ID" value="NZ_RQVS01000014.1"/>
</dbReference>
<dbReference type="Proteomes" id="UP000274391">
    <property type="component" value="Unassembled WGS sequence"/>
</dbReference>
<evidence type="ECO:0000313" key="3">
    <source>
        <dbReference type="Proteomes" id="UP000274391"/>
    </source>
</evidence>
<keyword evidence="3" id="KW-1185">Reference proteome</keyword>
<protein>
    <recommendedName>
        <fullName evidence="4">Tail assembly chaperone</fullName>
    </recommendedName>
</protein>